<feature type="domain" description="Glycosyltransferase 2-like" evidence="1">
    <location>
        <begin position="3"/>
        <end position="109"/>
    </location>
</feature>
<dbReference type="PANTHER" id="PTHR43685">
    <property type="entry name" value="GLYCOSYLTRANSFERASE"/>
    <property type="match status" value="1"/>
</dbReference>
<keyword evidence="2" id="KW-0808">Transferase</keyword>
<evidence type="ECO:0000313" key="3">
    <source>
        <dbReference type="Proteomes" id="UP001225596"/>
    </source>
</evidence>
<dbReference type="Proteomes" id="UP001225596">
    <property type="component" value="Unassembled WGS sequence"/>
</dbReference>
<dbReference type="EC" id="2.4.-.-" evidence="2"/>
<evidence type="ECO:0000313" key="2">
    <source>
        <dbReference type="EMBL" id="MDQ9170687.1"/>
    </source>
</evidence>
<dbReference type="GO" id="GO:0016757">
    <property type="term" value="F:glycosyltransferase activity"/>
    <property type="evidence" value="ECO:0007669"/>
    <property type="project" value="UniProtKB-KW"/>
</dbReference>
<comment type="caution">
    <text evidence="2">The sequence shown here is derived from an EMBL/GenBank/DDBJ whole genome shotgun (WGS) entry which is preliminary data.</text>
</comment>
<keyword evidence="2" id="KW-0328">Glycosyltransferase</keyword>
<proteinExistence type="predicted"/>
<dbReference type="PANTHER" id="PTHR43685:SF3">
    <property type="entry name" value="SLR2126 PROTEIN"/>
    <property type="match status" value="1"/>
</dbReference>
<accession>A0ABU1BNV0</accession>
<dbReference type="Pfam" id="PF00535">
    <property type="entry name" value="Glycos_transf_2"/>
    <property type="match status" value="1"/>
</dbReference>
<organism evidence="2 3">
    <name type="scientific">Keguizhuia sedimenti</name>
    <dbReference type="NCBI Taxonomy" id="3064264"/>
    <lineage>
        <taxon>Bacteria</taxon>
        <taxon>Pseudomonadati</taxon>
        <taxon>Pseudomonadota</taxon>
        <taxon>Betaproteobacteria</taxon>
        <taxon>Burkholderiales</taxon>
        <taxon>Oxalobacteraceae</taxon>
        <taxon>Keguizhuia</taxon>
    </lineage>
</organism>
<dbReference type="InterPro" id="IPR050834">
    <property type="entry name" value="Glycosyltransf_2"/>
</dbReference>
<dbReference type="SUPFAM" id="SSF53448">
    <property type="entry name" value="Nucleotide-diphospho-sugar transferases"/>
    <property type="match status" value="1"/>
</dbReference>
<name>A0ABU1BNV0_9BURK</name>
<sequence length="282" mass="31223">MISLILATVGRTSELGRLFESFAAQTFKEFEVIIVDQNTDDRLLPFVERAKQLGLDVKYLKHYPANLAAARNKGIEAAASNWIGFPDDDCWYDPDVLEHIARHITKPEAPDGVIIRWVEQGEPPVVAPCLSWERSRNFRDVPVSSITLFIKRSTLAAIGGFDSRFGVGQWFGAAEEHDLVLRALREGANLAYEPAAEVHHAVGPKEAPADPQARLAARKRARGTGALYAKHSLPVWVIARGLLAPILRPLMKGSLGNELAYGLAVVRGRLDGMIGWNRRQHH</sequence>
<gene>
    <name evidence="2" type="ORF">Q8A64_09730</name>
</gene>
<dbReference type="CDD" id="cd00761">
    <property type="entry name" value="Glyco_tranf_GTA_type"/>
    <property type="match status" value="1"/>
</dbReference>
<dbReference type="InterPro" id="IPR029044">
    <property type="entry name" value="Nucleotide-diphossugar_trans"/>
</dbReference>
<dbReference type="EMBL" id="JAUYVH010000004">
    <property type="protein sequence ID" value="MDQ9170687.1"/>
    <property type="molecule type" value="Genomic_DNA"/>
</dbReference>
<dbReference type="InterPro" id="IPR001173">
    <property type="entry name" value="Glyco_trans_2-like"/>
</dbReference>
<reference evidence="2 3" key="1">
    <citation type="submission" date="2023-08" db="EMBL/GenBank/DDBJ databases">
        <title>Oxalobacteraceae gen .nov., isolated from river sludge outside the plant.</title>
        <authorList>
            <person name="Zhao S.Y."/>
        </authorList>
    </citation>
    <scope>NUCLEOTIDE SEQUENCE [LARGE SCALE GENOMIC DNA]</scope>
    <source>
        <strain evidence="2 3">R-40</strain>
    </source>
</reference>
<dbReference type="RefSeq" id="WP_338436617.1">
    <property type="nucleotide sequence ID" value="NZ_JAUYVH010000004.1"/>
</dbReference>
<dbReference type="Gene3D" id="3.90.550.10">
    <property type="entry name" value="Spore Coat Polysaccharide Biosynthesis Protein SpsA, Chain A"/>
    <property type="match status" value="1"/>
</dbReference>
<evidence type="ECO:0000259" key="1">
    <source>
        <dbReference type="Pfam" id="PF00535"/>
    </source>
</evidence>
<keyword evidence="3" id="KW-1185">Reference proteome</keyword>
<protein>
    <submittedName>
        <fullName evidence="2">Glycosyltransferase family 2 protein</fullName>
        <ecNumber evidence="2">2.4.-.-</ecNumber>
    </submittedName>
</protein>